<evidence type="ECO:0000256" key="1">
    <source>
        <dbReference type="ARBA" id="ARBA00000085"/>
    </source>
</evidence>
<keyword evidence="8" id="KW-1133">Transmembrane helix</keyword>
<dbReference type="InterPro" id="IPR004358">
    <property type="entry name" value="Sig_transdc_His_kin-like_C"/>
</dbReference>
<dbReference type="PROSITE" id="PS50109">
    <property type="entry name" value="HIS_KIN"/>
    <property type="match status" value="1"/>
</dbReference>
<evidence type="ECO:0000256" key="2">
    <source>
        <dbReference type="ARBA" id="ARBA00012438"/>
    </source>
</evidence>
<comment type="caution">
    <text evidence="10">The sequence shown here is derived from an EMBL/GenBank/DDBJ whole genome shotgun (WGS) entry which is preliminary data.</text>
</comment>
<dbReference type="EC" id="2.7.13.3" evidence="2"/>
<dbReference type="GO" id="GO:0000155">
    <property type="term" value="F:phosphorelay sensor kinase activity"/>
    <property type="evidence" value="ECO:0007669"/>
    <property type="project" value="InterPro"/>
</dbReference>
<organism evidence="10 11">
    <name type="scientific">Phormidesmis priestleyi Ana</name>
    <dbReference type="NCBI Taxonomy" id="1666911"/>
    <lineage>
        <taxon>Bacteria</taxon>
        <taxon>Bacillati</taxon>
        <taxon>Cyanobacteriota</taxon>
        <taxon>Cyanophyceae</taxon>
        <taxon>Leptolyngbyales</taxon>
        <taxon>Leptolyngbyaceae</taxon>
        <taxon>Phormidesmis</taxon>
    </lineage>
</organism>
<evidence type="ECO:0000256" key="4">
    <source>
        <dbReference type="ARBA" id="ARBA00022777"/>
    </source>
</evidence>
<evidence type="ECO:0000256" key="5">
    <source>
        <dbReference type="ARBA" id="ARBA00023012"/>
    </source>
</evidence>
<keyword evidence="4 10" id="KW-0808">Transferase</keyword>
<dbReference type="PRINTS" id="PR00344">
    <property type="entry name" value="BCTRLSENSOR"/>
</dbReference>
<protein>
    <recommendedName>
        <fullName evidence="2">histidine kinase</fullName>
        <ecNumber evidence="2">2.7.13.3</ecNumber>
    </recommendedName>
</protein>
<dbReference type="InterPro" id="IPR036890">
    <property type="entry name" value="HATPase_C_sf"/>
</dbReference>
<dbReference type="Gene3D" id="1.10.287.130">
    <property type="match status" value="1"/>
</dbReference>
<keyword evidence="5" id="KW-0902">Two-component regulatory system</keyword>
<dbReference type="InterPro" id="IPR003661">
    <property type="entry name" value="HisK_dim/P_dom"/>
</dbReference>
<evidence type="ECO:0000256" key="8">
    <source>
        <dbReference type="SAM" id="Phobius"/>
    </source>
</evidence>
<keyword evidence="3" id="KW-0597">Phosphoprotein</keyword>
<keyword evidence="8" id="KW-0472">Membrane</keyword>
<evidence type="ECO:0000313" key="10">
    <source>
        <dbReference type="EMBL" id="KPQ32748.1"/>
    </source>
</evidence>
<dbReference type="Proteomes" id="UP000050465">
    <property type="component" value="Unassembled WGS sequence"/>
</dbReference>
<evidence type="ECO:0000256" key="6">
    <source>
        <dbReference type="SAM" id="Coils"/>
    </source>
</evidence>
<proteinExistence type="predicted"/>
<feature type="domain" description="Histidine kinase" evidence="9">
    <location>
        <begin position="154"/>
        <end position="412"/>
    </location>
</feature>
<dbReference type="CDD" id="cd00082">
    <property type="entry name" value="HisKA"/>
    <property type="match status" value="1"/>
</dbReference>
<dbReference type="PANTHER" id="PTHR43065:SF50">
    <property type="entry name" value="HISTIDINE KINASE"/>
    <property type="match status" value="1"/>
</dbReference>
<reference evidence="10 11" key="1">
    <citation type="submission" date="2015-09" db="EMBL/GenBank/DDBJ databases">
        <title>Identification and resolution of microdiversity through metagenomic sequencing of parallel consortia.</title>
        <authorList>
            <person name="Nelson W.C."/>
            <person name="Romine M.F."/>
            <person name="Lindemann S.R."/>
        </authorList>
    </citation>
    <scope>NUCLEOTIDE SEQUENCE [LARGE SCALE GENOMIC DNA]</scope>
    <source>
        <strain evidence="10">Ana</strain>
    </source>
</reference>
<dbReference type="AlphaFoldDB" id="A0A0P7ZRU2"/>
<feature type="transmembrane region" description="Helical" evidence="8">
    <location>
        <begin position="12"/>
        <end position="39"/>
    </location>
</feature>
<evidence type="ECO:0000259" key="9">
    <source>
        <dbReference type="PROSITE" id="PS50109"/>
    </source>
</evidence>
<accession>A0A0P7ZRU2</accession>
<evidence type="ECO:0000256" key="3">
    <source>
        <dbReference type="ARBA" id="ARBA00022553"/>
    </source>
</evidence>
<dbReference type="EMBL" id="LJZR01000047">
    <property type="protein sequence ID" value="KPQ32748.1"/>
    <property type="molecule type" value="Genomic_DNA"/>
</dbReference>
<dbReference type="InterPro" id="IPR005467">
    <property type="entry name" value="His_kinase_dom"/>
</dbReference>
<dbReference type="SMART" id="SM00387">
    <property type="entry name" value="HATPase_c"/>
    <property type="match status" value="1"/>
</dbReference>
<dbReference type="PATRIC" id="fig|1666911.3.peg.3060"/>
<feature type="transmembrane region" description="Helical" evidence="8">
    <location>
        <begin position="46"/>
        <end position="66"/>
    </location>
</feature>
<keyword evidence="8" id="KW-0812">Transmembrane</keyword>
<keyword evidence="6" id="KW-0175">Coiled coil</keyword>
<sequence length="437" mass="48200">MFSFFIPFSTYLPFLMIFENFVIAGCYTMIASGITYGIWKNRKAGINPVIVTIAMIFSSCALGHGMHSLGMLGFGEWVRTQTVFDLLTVIVAIRFVTYYESFGVLAQIGQIAAANVELESENISLQDALLKLKKTQSQLIQAEKMTSLGQMVAGIAHEINNPVNFIHANLSHVAESIADILSLMALYQKHYPQPVAEIELAAEEADIAFIRADLPNMLNSMKMGTARIREIILGLRNFSRKDEAAYKAVNIHEGIDSTLLILQHRLKATKDHPSIQVIREYGNFPLITCYASQLNQVFLNLLANAIDAIEEVNASRTQAEIEASPGQITIRTRHIDESCVSIEISDNGGGIPENIKNRIFDPFFTSKEVGKGTGLGLSISYQIVTDRHNGRLECHSIPGEMTKFVVIIPVLQDSPDGVREAPESEPKALALSAQQAQ</sequence>
<feature type="region of interest" description="Disordered" evidence="7">
    <location>
        <begin position="416"/>
        <end position="437"/>
    </location>
</feature>
<dbReference type="Pfam" id="PF02518">
    <property type="entry name" value="HATPase_c"/>
    <property type="match status" value="1"/>
</dbReference>
<dbReference type="Gene3D" id="3.30.565.10">
    <property type="entry name" value="Histidine kinase-like ATPase, C-terminal domain"/>
    <property type="match status" value="1"/>
</dbReference>
<evidence type="ECO:0000256" key="7">
    <source>
        <dbReference type="SAM" id="MobiDB-lite"/>
    </source>
</evidence>
<keyword evidence="4 10" id="KW-0418">Kinase</keyword>
<feature type="coiled-coil region" evidence="6">
    <location>
        <begin position="115"/>
        <end position="145"/>
    </location>
</feature>
<gene>
    <name evidence="10" type="ORF">HLUCCA11_20690</name>
</gene>
<dbReference type="STRING" id="1666911.HLUCCA11_20690"/>
<dbReference type="PANTHER" id="PTHR43065">
    <property type="entry name" value="SENSOR HISTIDINE KINASE"/>
    <property type="match status" value="1"/>
</dbReference>
<evidence type="ECO:0000313" key="11">
    <source>
        <dbReference type="Proteomes" id="UP000050465"/>
    </source>
</evidence>
<dbReference type="InterPro" id="IPR036097">
    <property type="entry name" value="HisK_dim/P_sf"/>
</dbReference>
<dbReference type="InterPro" id="IPR003594">
    <property type="entry name" value="HATPase_dom"/>
</dbReference>
<dbReference type="SUPFAM" id="SSF47384">
    <property type="entry name" value="Homodimeric domain of signal transducing histidine kinase"/>
    <property type="match status" value="1"/>
</dbReference>
<dbReference type="SUPFAM" id="SSF55874">
    <property type="entry name" value="ATPase domain of HSP90 chaperone/DNA topoisomerase II/histidine kinase"/>
    <property type="match status" value="1"/>
</dbReference>
<name>A0A0P7ZRU2_9CYAN</name>
<feature type="compositionally biased region" description="Basic and acidic residues" evidence="7">
    <location>
        <begin position="416"/>
        <end position="426"/>
    </location>
</feature>
<comment type="catalytic activity">
    <reaction evidence="1">
        <text>ATP + protein L-histidine = ADP + protein N-phospho-L-histidine.</text>
        <dbReference type="EC" id="2.7.13.3"/>
    </reaction>
</comment>